<dbReference type="FunFam" id="3.30.730.10:FF:000001">
    <property type="entry name" value="Ethylene-responsive transcription factor 2"/>
    <property type="match status" value="1"/>
</dbReference>
<feature type="region of interest" description="Disordered" evidence="7">
    <location>
        <begin position="121"/>
        <end position="147"/>
    </location>
</feature>
<dbReference type="GO" id="GO:0003700">
    <property type="term" value="F:DNA-binding transcription factor activity"/>
    <property type="evidence" value="ECO:0007669"/>
    <property type="project" value="InterPro"/>
</dbReference>
<evidence type="ECO:0000256" key="7">
    <source>
        <dbReference type="SAM" id="MobiDB-lite"/>
    </source>
</evidence>
<dbReference type="InterPro" id="IPR016177">
    <property type="entry name" value="DNA-bd_dom_sf"/>
</dbReference>
<dbReference type="PANTHER" id="PTHR31190">
    <property type="entry name" value="DNA-BINDING DOMAIN"/>
    <property type="match status" value="1"/>
</dbReference>
<dbReference type="InterPro" id="IPR001471">
    <property type="entry name" value="AP2/ERF_dom"/>
</dbReference>
<evidence type="ECO:0000256" key="1">
    <source>
        <dbReference type="ARBA" id="ARBA00004123"/>
    </source>
</evidence>
<evidence type="ECO:0000256" key="4">
    <source>
        <dbReference type="ARBA" id="ARBA00023163"/>
    </source>
</evidence>
<feature type="domain" description="AP2/ERF" evidence="8">
    <location>
        <begin position="143"/>
        <end position="200"/>
    </location>
</feature>
<sequence length="342" mass="37654">MHRSSKRPKLDGAPPTHPVSPSQLPRRLSHEQEISIIVSALRDVVSGNDSQEFQSPLLQANYTTAAASSSSSNPNSSSGTDQWGGCGGALLPPSSDLDTCNVCRINGCLGCNFFPPSNTSDTNTTNNAPRVEKKVPRKRTKKNFRGVRQRPWGKWAAEIRDPRRQARVWLGTFNTAEEAARAYDKAAIEFRGPRAKLNFPFPESTLSGQQDEEEEVVVVQGETIQNPTNSESPAGLIVENSPIARETEIWDSIGADEIQQWMMMMDFAGDSSDSANGSAQCSYWRDSEVPRVAIPNSFMARCLVILFLPPEMKILYRVEVVVRVVSSRTASTHDVGKNMALE</sequence>
<dbReference type="GO" id="GO:0005634">
    <property type="term" value="C:nucleus"/>
    <property type="evidence" value="ECO:0007669"/>
    <property type="project" value="UniProtKB-SubCell"/>
</dbReference>
<evidence type="ECO:0000256" key="2">
    <source>
        <dbReference type="ARBA" id="ARBA00023015"/>
    </source>
</evidence>
<proteinExistence type="inferred from homology"/>
<dbReference type="Pfam" id="PF00847">
    <property type="entry name" value="AP2"/>
    <property type="match status" value="1"/>
</dbReference>
<dbReference type="PRINTS" id="PR00367">
    <property type="entry name" value="ETHRSPELEMNT"/>
</dbReference>
<dbReference type="PANTHER" id="PTHR31190:SF181">
    <property type="entry name" value="OS02G0764700 PROTEIN"/>
    <property type="match status" value="1"/>
</dbReference>
<comment type="subcellular location">
    <subcellularLocation>
        <location evidence="1">Nucleus</location>
    </subcellularLocation>
</comment>
<dbReference type="GO" id="GO:0009873">
    <property type="term" value="P:ethylene-activated signaling pathway"/>
    <property type="evidence" value="ECO:0007669"/>
    <property type="project" value="InterPro"/>
</dbReference>
<dbReference type="EMBL" id="JAEACU010000009">
    <property type="protein sequence ID" value="KAH7517980.1"/>
    <property type="molecule type" value="Genomic_DNA"/>
</dbReference>
<feature type="region of interest" description="Disordered" evidence="7">
    <location>
        <begin position="1"/>
        <end position="30"/>
    </location>
</feature>
<evidence type="ECO:0000256" key="5">
    <source>
        <dbReference type="ARBA" id="ARBA00023242"/>
    </source>
</evidence>
<dbReference type="GO" id="GO:0003677">
    <property type="term" value="F:DNA binding"/>
    <property type="evidence" value="ECO:0007669"/>
    <property type="project" value="UniProtKB-KW"/>
</dbReference>
<dbReference type="SUPFAM" id="SSF54171">
    <property type="entry name" value="DNA-binding domain"/>
    <property type="match status" value="1"/>
</dbReference>
<evidence type="ECO:0000256" key="3">
    <source>
        <dbReference type="ARBA" id="ARBA00023125"/>
    </source>
</evidence>
<dbReference type="Proteomes" id="UP000813462">
    <property type="component" value="Unassembled WGS sequence"/>
</dbReference>
<evidence type="ECO:0000256" key="6">
    <source>
        <dbReference type="ARBA" id="ARBA00024343"/>
    </source>
</evidence>
<dbReference type="SMART" id="SM00380">
    <property type="entry name" value="AP2"/>
    <property type="match status" value="1"/>
</dbReference>
<dbReference type="CDD" id="cd00018">
    <property type="entry name" value="AP2"/>
    <property type="match status" value="1"/>
</dbReference>
<keyword evidence="5" id="KW-0539">Nucleus</keyword>
<dbReference type="InterPro" id="IPR044808">
    <property type="entry name" value="ERF_plant"/>
</dbReference>
<comment type="similarity">
    <text evidence="6">Belongs to the AP2/ERF transcription factor family. ERF subfamily.</text>
</comment>
<keyword evidence="4" id="KW-0804">Transcription</keyword>
<dbReference type="PROSITE" id="PS51032">
    <property type="entry name" value="AP2_ERF"/>
    <property type="match status" value="1"/>
</dbReference>
<dbReference type="Gene3D" id="3.30.730.10">
    <property type="entry name" value="AP2/ERF domain"/>
    <property type="match status" value="1"/>
</dbReference>
<feature type="compositionally biased region" description="Basic residues" evidence="7">
    <location>
        <begin position="135"/>
        <end position="147"/>
    </location>
</feature>
<protein>
    <recommendedName>
        <fullName evidence="8">AP2/ERF domain-containing protein</fullName>
    </recommendedName>
</protein>
<accession>A0A978USY0</accession>
<name>A0A978USY0_ZIZJJ</name>
<gene>
    <name evidence="9" type="ORF">FEM48_Zijuj09G0122000</name>
</gene>
<dbReference type="InterPro" id="IPR036955">
    <property type="entry name" value="AP2/ERF_dom_sf"/>
</dbReference>
<evidence type="ECO:0000259" key="8">
    <source>
        <dbReference type="PROSITE" id="PS51032"/>
    </source>
</evidence>
<evidence type="ECO:0000313" key="10">
    <source>
        <dbReference type="Proteomes" id="UP000813462"/>
    </source>
</evidence>
<dbReference type="AlphaFoldDB" id="A0A978USY0"/>
<organism evidence="9 10">
    <name type="scientific">Ziziphus jujuba var. spinosa</name>
    <dbReference type="NCBI Taxonomy" id="714518"/>
    <lineage>
        <taxon>Eukaryota</taxon>
        <taxon>Viridiplantae</taxon>
        <taxon>Streptophyta</taxon>
        <taxon>Embryophyta</taxon>
        <taxon>Tracheophyta</taxon>
        <taxon>Spermatophyta</taxon>
        <taxon>Magnoliopsida</taxon>
        <taxon>eudicotyledons</taxon>
        <taxon>Gunneridae</taxon>
        <taxon>Pentapetalae</taxon>
        <taxon>rosids</taxon>
        <taxon>fabids</taxon>
        <taxon>Rosales</taxon>
        <taxon>Rhamnaceae</taxon>
        <taxon>Paliureae</taxon>
        <taxon>Ziziphus</taxon>
    </lineage>
</organism>
<evidence type="ECO:0000313" key="9">
    <source>
        <dbReference type="EMBL" id="KAH7517980.1"/>
    </source>
</evidence>
<keyword evidence="3" id="KW-0238">DNA-binding</keyword>
<reference evidence="9" key="1">
    <citation type="journal article" date="2021" name="Front. Plant Sci.">
        <title>Chromosome-Scale Genome Assembly for Chinese Sour Jujube and Insights Into Its Genome Evolution and Domestication Signature.</title>
        <authorList>
            <person name="Shen L.-Y."/>
            <person name="Luo H."/>
            <person name="Wang X.-L."/>
            <person name="Wang X.-M."/>
            <person name="Qiu X.-J."/>
            <person name="Liu H."/>
            <person name="Zhou S.-S."/>
            <person name="Jia K.-H."/>
            <person name="Nie S."/>
            <person name="Bao Y.-T."/>
            <person name="Zhang R.-G."/>
            <person name="Yun Q.-Z."/>
            <person name="Chai Y.-H."/>
            <person name="Lu J.-Y."/>
            <person name="Li Y."/>
            <person name="Zhao S.-W."/>
            <person name="Mao J.-F."/>
            <person name="Jia S.-G."/>
            <person name="Mao Y.-M."/>
        </authorList>
    </citation>
    <scope>NUCLEOTIDE SEQUENCE</scope>
    <source>
        <strain evidence="9">AT0</strain>
        <tissue evidence="9">Leaf</tissue>
    </source>
</reference>
<comment type="caution">
    <text evidence="9">The sequence shown here is derived from an EMBL/GenBank/DDBJ whole genome shotgun (WGS) entry which is preliminary data.</text>
</comment>
<keyword evidence="2" id="KW-0805">Transcription regulation</keyword>